<organism evidence="1 2">
    <name type="scientific">Rhizoctonia solani</name>
    <dbReference type="NCBI Taxonomy" id="456999"/>
    <lineage>
        <taxon>Eukaryota</taxon>
        <taxon>Fungi</taxon>
        <taxon>Dikarya</taxon>
        <taxon>Basidiomycota</taxon>
        <taxon>Agaricomycotina</taxon>
        <taxon>Agaricomycetes</taxon>
        <taxon>Cantharellales</taxon>
        <taxon>Ceratobasidiaceae</taxon>
        <taxon>Rhizoctonia</taxon>
    </lineage>
</organism>
<dbReference type="AlphaFoldDB" id="A0A8H3DV22"/>
<sequence>MATTGSLLTYDFTPALATFDPYHQYSTSPLSGGMVNITVRVNISDPTQEHECPFEGAWSVVAKYAPAFVASVGESAPFSQYRQVIEARALALLSQPSVNAYIQSSCNVIFPELIHHDPAMNVLIMSDLGETDTLDKWLVSGPNLEVVVEVGRRFGEFLGRLGSFSDDVNQVNALPNLYELFDSPLTHEFNLDVTIAPIESYLLECGYNSTDAALVKKLCISMHERQQARLKRFQGGVFGIGDDWEFAGMVYPLIDLAQLCAHLYIICLVSSAEIKSKVKAYALAMIHAYHASTPEWHHRDEYRVDAWIHIGRVIISNIIEIDWWDGNDIKKQVELRVLGAHGAAFVKEAEQRGSKEGLLFEDIFNGL</sequence>
<gene>
    <name evidence="1" type="ORF">RDB_LOCUS193338</name>
</gene>
<evidence type="ECO:0008006" key="3">
    <source>
        <dbReference type="Google" id="ProtNLM"/>
    </source>
</evidence>
<comment type="caution">
    <text evidence="1">The sequence shown here is derived from an EMBL/GenBank/DDBJ whole genome shotgun (WGS) entry which is preliminary data.</text>
</comment>
<dbReference type="Gene3D" id="3.30.200.20">
    <property type="entry name" value="Phosphorylase Kinase, domain 1"/>
    <property type="match status" value="1"/>
</dbReference>
<accession>A0A8H3DV22</accession>
<evidence type="ECO:0000313" key="2">
    <source>
        <dbReference type="Proteomes" id="UP000663843"/>
    </source>
</evidence>
<dbReference type="EMBL" id="CAJMWT010009677">
    <property type="protein sequence ID" value="CAE6539382.1"/>
    <property type="molecule type" value="Genomic_DNA"/>
</dbReference>
<dbReference type="Proteomes" id="UP000663843">
    <property type="component" value="Unassembled WGS sequence"/>
</dbReference>
<evidence type="ECO:0000313" key="1">
    <source>
        <dbReference type="EMBL" id="CAE6539382.1"/>
    </source>
</evidence>
<protein>
    <recommendedName>
        <fullName evidence="3">Aminoglycoside phosphotransferase domain-containing protein</fullName>
    </recommendedName>
</protein>
<name>A0A8H3DV22_9AGAM</name>
<proteinExistence type="predicted"/>
<dbReference type="OrthoDB" id="446168at2759"/>
<reference evidence="1" key="1">
    <citation type="submission" date="2021-01" db="EMBL/GenBank/DDBJ databases">
        <authorList>
            <person name="Kaushik A."/>
        </authorList>
    </citation>
    <scope>NUCLEOTIDE SEQUENCE</scope>
    <source>
        <strain evidence="1">AG2-2IIIB</strain>
    </source>
</reference>
<dbReference type="SUPFAM" id="SSF56112">
    <property type="entry name" value="Protein kinase-like (PK-like)"/>
    <property type="match status" value="1"/>
</dbReference>
<dbReference type="InterPro" id="IPR011009">
    <property type="entry name" value="Kinase-like_dom_sf"/>
</dbReference>